<dbReference type="EMBL" id="BSST01000001">
    <property type="protein sequence ID" value="GLX80218.1"/>
    <property type="molecule type" value="Genomic_DNA"/>
</dbReference>
<evidence type="ECO:0000313" key="2">
    <source>
        <dbReference type="EMBL" id="GLX80218.1"/>
    </source>
</evidence>
<accession>A0ABQ6GWD3</accession>
<evidence type="ECO:0000313" key="3">
    <source>
        <dbReference type="Proteomes" id="UP001157186"/>
    </source>
</evidence>
<name>A0ABQ6GWD3_9GAMM</name>
<reference evidence="2 3" key="1">
    <citation type="submission" date="2023-03" db="EMBL/GenBank/DDBJ databases">
        <title>Draft genome sequence of Thalassotalea insulae KCTC 62186T.</title>
        <authorList>
            <person name="Sawabe T."/>
        </authorList>
    </citation>
    <scope>NUCLEOTIDE SEQUENCE [LARGE SCALE GENOMIC DNA]</scope>
    <source>
        <strain evidence="2 3">KCTC 62186</strain>
    </source>
</reference>
<gene>
    <name evidence="2" type="ORF">tinsulaeT_35580</name>
</gene>
<protein>
    <recommendedName>
        <fullName evidence="4">DUF304 domain-containing protein</fullName>
    </recommendedName>
</protein>
<keyword evidence="1" id="KW-0812">Transmembrane</keyword>
<comment type="caution">
    <text evidence="2">The sequence shown here is derived from an EMBL/GenBank/DDBJ whole genome shotgun (WGS) entry which is preliminary data.</text>
</comment>
<organism evidence="2 3">
    <name type="scientific">Thalassotalea insulae</name>
    <dbReference type="NCBI Taxonomy" id="2056778"/>
    <lineage>
        <taxon>Bacteria</taxon>
        <taxon>Pseudomonadati</taxon>
        <taxon>Pseudomonadota</taxon>
        <taxon>Gammaproteobacteria</taxon>
        <taxon>Alteromonadales</taxon>
        <taxon>Colwelliaceae</taxon>
        <taxon>Thalassotalea</taxon>
    </lineage>
</organism>
<sequence>MEVYEVKWKELAKFMTRQLFVILSVGFILLMLVRLVSTGFDIAVTFEHIKLSHVPIAFLIIFVFSLTFAFLISVLLKCARVTIENGVITGRNYWLFKRSFELVSIKKAFPFNSNGMPVVIVDAGKKGEIHIPVHIEKSEELFALLDNYQNGT</sequence>
<dbReference type="RefSeq" id="WP_284246192.1">
    <property type="nucleotide sequence ID" value="NZ_BSST01000001.1"/>
</dbReference>
<keyword evidence="3" id="KW-1185">Reference proteome</keyword>
<feature type="transmembrane region" description="Helical" evidence="1">
    <location>
        <begin position="56"/>
        <end position="76"/>
    </location>
</feature>
<evidence type="ECO:0008006" key="4">
    <source>
        <dbReference type="Google" id="ProtNLM"/>
    </source>
</evidence>
<keyword evidence="1" id="KW-0472">Membrane</keyword>
<proteinExistence type="predicted"/>
<feature type="transmembrane region" description="Helical" evidence="1">
    <location>
        <begin position="19"/>
        <end position="36"/>
    </location>
</feature>
<dbReference type="Proteomes" id="UP001157186">
    <property type="component" value="Unassembled WGS sequence"/>
</dbReference>
<keyword evidence="1" id="KW-1133">Transmembrane helix</keyword>
<evidence type="ECO:0000256" key="1">
    <source>
        <dbReference type="SAM" id="Phobius"/>
    </source>
</evidence>